<comment type="catalytic activity">
    <reaction evidence="18">
        <text>riboflavin + ATP = FMN + ADP + H(+)</text>
        <dbReference type="Rhea" id="RHEA:14357"/>
        <dbReference type="ChEBI" id="CHEBI:15378"/>
        <dbReference type="ChEBI" id="CHEBI:30616"/>
        <dbReference type="ChEBI" id="CHEBI:57986"/>
        <dbReference type="ChEBI" id="CHEBI:58210"/>
        <dbReference type="ChEBI" id="CHEBI:456216"/>
        <dbReference type="EC" id="2.7.1.26"/>
    </reaction>
</comment>
<evidence type="ECO:0000256" key="11">
    <source>
        <dbReference type="ARBA" id="ARBA00022695"/>
    </source>
</evidence>
<name>A0A9D2UJ17_9BACT</name>
<proteinExistence type="inferred from homology"/>
<evidence type="ECO:0000259" key="20">
    <source>
        <dbReference type="SMART" id="SM00904"/>
    </source>
</evidence>
<dbReference type="FunFam" id="3.40.50.620:FF:000021">
    <property type="entry name" value="Riboflavin biosynthesis protein"/>
    <property type="match status" value="1"/>
</dbReference>
<sequence>MMRLIKYDTALRPATRCAATIGFFDGVHRGHRFLIDRVKSVAGAEGLPSAVVTFTGHPRAVTDPGHIPMLLTTPDEKVKQLATTGIDICYTLDFDRRLADMTAEQFMREVLRDRLGVAVLVVGYDHRFGHGRRESYEDYQAYGRQLGIKVLRAEGLAGGRHEVSASSIRRALADGNVRLASAGLGRDYDITGTVVDGYHIGRTMGFPTANIAVPAGKMLPAGGVYAVTTDVGGKAYDAMLNIGSRPTFGQQTPATVEMNIFGFDGNIYGQRLTVHFVERMRAERKFDSPGALAEQLQKDKRDIATLLYVERNADADPREVALHAGKDKDIDYARAATQIEGRRMARHKLPLHASTRGIIYPRHLSMEQCSSQRAADFKATLAGGGTMIDLTGGFGVDCLAMARRFDRATYVERDEELCRIMRHNAPLLGGDNIEVINADAAGYLSSCGGADLIYIDPARRDTHGSRVIGLSQCTPDLTEMGGLLLSKGHTVMAKLSPMLDIKAMMSDLTGISTVYAVAIDGECKELLAVMHRDARGEPCMTAVNLKRDGTETFTFTMSEEAAATPAYAPSVGTFLYLPNAAVMKTGAFKCVGTRFGLAKLAPGTHLYTSDAPVPGFPGRRFAVAAVYGAGRQELKQLTRQCTRANVVTRNFPLTPDRLREKLRMADGGDDYVIGATLADGKKVVVLCRKE</sequence>
<keyword evidence="11 21" id="KW-0548">Nucleotidyltransferase</keyword>
<dbReference type="InterPro" id="IPR041497">
    <property type="entry name" value="Thump-like"/>
</dbReference>
<keyword evidence="9" id="KW-0288">FMN</keyword>
<evidence type="ECO:0000256" key="19">
    <source>
        <dbReference type="ARBA" id="ARBA00049494"/>
    </source>
</evidence>
<dbReference type="NCBIfam" id="TIGR00083">
    <property type="entry name" value="ribF"/>
    <property type="match status" value="1"/>
</dbReference>
<dbReference type="SMART" id="SM00904">
    <property type="entry name" value="Flavokinase"/>
    <property type="match status" value="1"/>
</dbReference>
<dbReference type="Gene3D" id="1.10.10.1110">
    <property type="entry name" value="Methyltransferase PG1098, N-terminal domain"/>
    <property type="match status" value="1"/>
</dbReference>
<keyword evidence="16" id="KW-0511">Multifunctional enzyme</keyword>
<evidence type="ECO:0000256" key="13">
    <source>
        <dbReference type="ARBA" id="ARBA00022777"/>
    </source>
</evidence>
<evidence type="ECO:0000256" key="10">
    <source>
        <dbReference type="ARBA" id="ARBA00022679"/>
    </source>
</evidence>
<dbReference type="InterPro" id="IPR023468">
    <property type="entry name" value="Riboflavin_kinase"/>
</dbReference>
<dbReference type="AlphaFoldDB" id="A0A9D2UJ17"/>
<dbReference type="GO" id="GO:0009231">
    <property type="term" value="P:riboflavin biosynthetic process"/>
    <property type="evidence" value="ECO:0007669"/>
    <property type="project" value="InterPro"/>
</dbReference>
<dbReference type="PANTHER" id="PTHR22749">
    <property type="entry name" value="RIBOFLAVIN KINASE/FMN ADENYLYLTRANSFERASE"/>
    <property type="match status" value="1"/>
</dbReference>
<dbReference type="SUPFAM" id="SSF52374">
    <property type="entry name" value="Nucleotidylyl transferase"/>
    <property type="match status" value="1"/>
</dbReference>
<evidence type="ECO:0000256" key="6">
    <source>
        <dbReference type="ARBA" id="ARBA00012393"/>
    </source>
</evidence>
<reference evidence="21" key="2">
    <citation type="submission" date="2021-04" db="EMBL/GenBank/DDBJ databases">
        <authorList>
            <person name="Gilroy R."/>
        </authorList>
    </citation>
    <scope>NUCLEOTIDE SEQUENCE</scope>
    <source>
        <strain evidence="21">MalCec1-1739</strain>
    </source>
</reference>
<keyword evidence="10 21" id="KW-0808">Transferase</keyword>
<keyword evidence="8" id="KW-0285">Flavoprotein</keyword>
<evidence type="ECO:0000256" key="14">
    <source>
        <dbReference type="ARBA" id="ARBA00022827"/>
    </source>
</evidence>
<keyword evidence="15" id="KW-0067">ATP-binding</keyword>
<evidence type="ECO:0000256" key="2">
    <source>
        <dbReference type="ARBA" id="ARBA00004726"/>
    </source>
</evidence>
<keyword evidence="12" id="KW-0547">Nucleotide-binding</keyword>
<dbReference type="CDD" id="cd02440">
    <property type="entry name" value="AdoMet_MTases"/>
    <property type="match status" value="1"/>
</dbReference>
<dbReference type="Proteomes" id="UP000787625">
    <property type="component" value="Unassembled WGS sequence"/>
</dbReference>
<evidence type="ECO:0000256" key="7">
    <source>
        <dbReference type="ARBA" id="ARBA00018483"/>
    </source>
</evidence>
<comment type="function">
    <text evidence="1">Catalyzes the phosphorylation of riboflavin to FMN followed by the adenylation of FMN to FAD.</text>
</comment>
<evidence type="ECO:0000256" key="18">
    <source>
        <dbReference type="ARBA" id="ARBA00047880"/>
    </source>
</evidence>
<feature type="domain" description="Riboflavin kinase" evidence="20">
    <location>
        <begin position="183"/>
        <end position="308"/>
    </location>
</feature>
<dbReference type="EC" id="2.7.1.26" evidence="5"/>
<evidence type="ECO:0000256" key="3">
    <source>
        <dbReference type="ARBA" id="ARBA00005201"/>
    </source>
</evidence>
<dbReference type="GO" id="GO:0009398">
    <property type="term" value="P:FMN biosynthetic process"/>
    <property type="evidence" value="ECO:0007669"/>
    <property type="project" value="TreeGrafter"/>
</dbReference>
<dbReference type="Pfam" id="PF18096">
    <property type="entry name" value="Thump_like"/>
    <property type="match status" value="1"/>
</dbReference>
<comment type="caution">
    <text evidence="21">The sequence shown here is derived from an EMBL/GenBank/DDBJ whole genome shotgun (WGS) entry which is preliminary data.</text>
</comment>
<dbReference type="InterPro" id="IPR014729">
    <property type="entry name" value="Rossmann-like_a/b/a_fold"/>
</dbReference>
<dbReference type="GO" id="GO:0005524">
    <property type="term" value="F:ATP binding"/>
    <property type="evidence" value="ECO:0007669"/>
    <property type="project" value="UniProtKB-KW"/>
</dbReference>
<reference evidence="21" key="1">
    <citation type="journal article" date="2021" name="PeerJ">
        <title>Extensive microbial diversity within the chicken gut microbiome revealed by metagenomics and culture.</title>
        <authorList>
            <person name="Gilroy R."/>
            <person name="Ravi A."/>
            <person name="Getino M."/>
            <person name="Pursley I."/>
            <person name="Horton D.L."/>
            <person name="Alikhan N.F."/>
            <person name="Baker D."/>
            <person name="Gharbi K."/>
            <person name="Hall N."/>
            <person name="Watson M."/>
            <person name="Adriaenssens E.M."/>
            <person name="Foster-Nyarko E."/>
            <person name="Jarju S."/>
            <person name="Secka A."/>
            <person name="Antonio M."/>
            <person name="Oren A."/>
            <person name="Chaudhuri R.R."/>
            <person name="La Ragione R."/>
            <person name="Hildebrand F."/>
            <person name="Pallen M.J."/>
        </authorList>
    </citation>
    <scope>NUCLEOTIDE SEQUENCE</scope>
    <source>
        <strain evidence="21">MalCec1-1739</strain>
    </source>
</reference>
<dbReference type="Gene3D" id="3.40.50.620">
    <property type="entry name" value="HUPs"/>
    <property type="match status" value="1"/>
</dbReference>
<evidence type="ECO:0000256" key="17">
    <source>
        <dbReference type="ARBA" id="ARBA00032176"/>
    </source>
</evidence>
<dbReference type="EMBL" id="DWUP01000150">
    <property type="protein sequence ID" value="HJD53353.1"/>
    <property type="molecule type" value="Genomic_DNA"/>
</dbReference>
<keyword evidence="13" id="KW-0418">Kinase</keyword>
<evidence type="ECO:0000256" key="1">
    <source>
        <dbReference type="ARBA" id="ARBA00002121"/>
    </source>
</evidence>
<dbReference type="Gene3D" id="2.40.30.30">
    <property type="entry name" value="Riboflavin kinase-like"/>
    <property type="match status" value="1"/>
</dbReference>
<dbReference type="Pfam" id="PF01687">
    <property type="entry name" value="Flavokinase"/>
    <property type="match status" value="1"/>
</dbReference>
<comment type="catalytic activity">
    <reaction evidence="19">
        <text>FMN + ATP + H(+) = FAD + diphosphate</text>
        <dbReference type="Rhea" id="RHEA:17237"/>
        <dbReference type="ChEBI" id="CHEBI:15378"/>
        <dbReference type="ChEBI" id="CHEBI:30616"/>
        <dbReference type="ChEBI" id="CHEBI:33019"/>
        <dbReference type="ChEBI" id="CHEBI:57692"/>
        <dbReference type="ChEBI" id="CHEBI:58210"/>
        <dbReference type="EC" id="2.7.7.2"/>
    </reaction>
</comment>
<organism evidence="21 22">
    <name type="scientific">Candidatus Avibacteroides avistercoris</name>
    <dbReference type="NCBI Taxonomy" id="2840690"/>
    <lineage>
        <taxon>Bacteria</taxon>
        <taxon>Pseudomonadati</taxon>
        <taxon>Bacteroidota</taxon>
        <taxon>Bacteroidia</taxon>
        <taxon>Bacteroidales</taxon>
        <taxon>Bacteroidaceae</taxon>
        <taxon>Bacteroidaceae incertae sedis</taxon>
        <taxon>Candidatus Avibacteroides</taxon>
    </lineage>
</organism>
<dbReference type="InterPro" id="IPR015865">
    <property type="entry name" value="Riboflavin_kinase_bac/euk"/>
</dbReference>
<dbReference type="PANTHER" id="PTHR22749:SF6">
    <property type="entry name" value="RIBOFLAVIN KINASE"/>
    <property type="match status" value="1"/>
</dbReference>
<evidence type="ECO:0000313" key="21">
    <source>
        <dbReference type="EMBL" id="HJD53353.1"/>
    </source>
</evidence>
<keyword evidence="14" id="KW-0274">FAD</keyword>
<dbReference type="GO" id="GO:0008531">
    <property type="term" value="F:riboflavin kinase activity"/>
    <property type="evidence" value="ECO:0007669"/>
    <property type="project" value="UniProtKB-EC"/>
</dbReference>
<evidence type="ECO:0000256" key="16">
    <source>
        <dbReference type="ARBA" id="ARBA00023268"/>
    </source>
</evidence>
<comment type="similarity">
    <text evidence="4">Belongs to the RibF family.</text>
</comment>
<dbReference type="Pfam" id="PF06574">
    <property type="entry name" value="FAD_syn"/>
    <property type="match status" value="1"/>
</dbReference>
<comment type="pathway">
    <text evidence="3">Cofactor biosynthesis; FMN biosynthesis; FMN from riboflavin (ATP route): step 1/1.</text>
</comment>
<gene>
    <name evidence="21" type="primary">ribF</name>
    <name evidence="21" type="ORF">IAA93_06490</name>
</gene>
<dbReference type="Pfam" id="PF22013">
    <property type="entry name" value="PG_1098_Fer"/>
    <property type="match status" value="1"/>
</dbReference>
<dbReference type="SUPFAM" id="SSF53335">
    <property type="entry name" value="S-adenosyl-L-methionine-dependent methyltransferases"/>
    <property type="match status" value="1"/>
</dbReference>
<dbReference type="InterPro" id="IPR029063">
    <property type="entry name" value="SAM-dependent_MTases_sf"/>
</dbReference>
<evidence type="ECO:0000256" key="4">
    <source>
        <dbReference type="ARBA" id="ARBA00010214"/>
    </source>
</evidence>
<dbReference type="GO" id="GO:0003919">
    <property type="term" value="F:FMN adenylyltransferase activity"/>
    <property type="evidence" value="ECO:0007669"/>
    <property type="project" value="UniProtKB-EC"/>
</dbReference>
<dbReference type="SUPFAM" id="SSF82114">
    <property type="entry name" value="Riboflavin kinase-like"/>
    <property type="match status" value="1"/>
</dbReference>
<protein>
    <recommendedName>
        <fullName evidence="7">Bifunctional riboflavin kinase/FMN adenylyltransferase</fullName>
        <ecNumber evidence="5">2.7.1.26</ecNumber>
        <ecNumber evidence="6">2.7.7.2</ecNumber>
    </recommendedName>
    <alternativeName>
        <fullName evidence="17">Riboflavin biosynthesis protein RibF</fullName>
    </alternativeName>
</protein>
<dbReference type="EC" id="2.7.7.2" evidence="6"/>
<dbReference type="InterPro" id="IPR015864">
    <property type="entry name" value="FAD_synthase"/>
</dbReference>
<comment type="pathway">
    <text evidence="2">Cofactor biosynthesis; FAD biosynthesis; FAD from FMN: step 1/1.</text>
</comment>
<evidence type="ECO:0000256" key="15">
    <source>
        <dbReference type="ARBA" id="ARBA00022840"/>
    </source>
</evidence>
<evidence type="ECO:0000256" key="8">
    <source>
        <dbReference type="ARBA" id="ARBA00022630"/>
    </source>
</evidence>
<dbReference type="InterPro" id="IPR054168">
    <property type="entry name" value="PG_1098_Fer"/>
</dbReference>
<evidence type="ECO:0000256" key="5">
    <source>
        <dbReference type="ARBA" id="ARBA00012105"/>
    </source>
</evidence>
<evidence type="ECO:0000313" key="22">
    <source>
        <dbReference type="Proteomes" id="UP000787625"/>
    </source>
</evidence>
<evidence type="ECO:0000256" key="12">
    <source>
        <dbReference type="ARBA" id="ARBA00022741"/>
    </source>
</evidence>
<dbReference type="CDD" id="cd02064">
    <property type="entry name" value="FAD_synthetase_N"/>
    <property type="match status" value="1"/>
</dbReference>
<dbReference type="InterPro" id="IPR023465">
    <property type="entry name" value="Riboflavin_kinase_dom_sf"/>
</dbReference>
<evidence type="ECO:0000256" key="9">
    <source>
        <dbReference type="ARBA" id="ARBA00022643"/>
    </source>
</evidence>
<dbReference type="Gene3D" id="3.40.50.150">
    <property type="entry name" value="Vaccinia Virus protein VP39"/>
    <property type="match status" value="1"/>
</dbReference>
<accession>A0A9D2UJ17</accession>
<dbReference type="InterPro" id="IPR002606">
    <property type="entry name" value="Riboflavin_kinase_bac"/>
</dbReference>